<proteinExistence type="inferred from homology"/>
<dbReference type="Pfam" id="PF07531">
    <property type="entry name" value="TAFH"/>
    <property type="match status" value="1"/>
</dbReference>
<keyword evidence="5" id="KW-0539">Nucleus</keyword>
<evidence type="ECO:0000256" key="6">
    <source>
        <dbReference type="SAM" id="Coils"/>
    </source>
</evidence>
<evidence type="ECO:0000256" key="4">
    <source>
        <dbReference type="ARBA" id="ARBA00023163"/>
    </source>
</evidence>
<evidence type="ECO:0000256" key="1">
    <source>
        <dbReference type="ARBA" id="ARBA00004123"/>
    </source>
</evidence>
<dbReference type="GO" id="GO:0046982">
    <property type="term" value="F:protein heterodimerization activity"/>
    <property type="evidence" value="ECO:0007669"/>
    <property type="project" value="InterPro"/>
</dbReference>
<evidence type="ECO:0000256" key="5">
    <source>
        <dbReference type="ARBA" id="ARBA00023242"/>
    </source>
</evidence>
<dbReference type="InterPro" id="IPR045144">
    <property type="entry name" value="TAF4"/>
</dbReference>
<dbReference type="GO" id="GO:0003677">
    <property type="term" value="F:DNA binding"/>
    <property type="evidence" value="ECO:0007669"/>
    <property type="project" value="TreeGrafter"/>
</dbReference>
<dbReference type="GO" id="GO:0016251">
    <property type="term" value="F:RNA polymerase II general transcription initiation factor activity"/>
    <property type="evidence" value="ECO:0007669"/>
    <property type="project" value="TreeGrafter"/>
</dbReference>
<dbReference type="InterPro" id="IPR003894">
    <property type="entry name" value="TAFH_NHR1"/>
</dbReference>
<dbReference type="Proteomes" id="UP000752696">
    <property type="component" value="Unassembled WGS sequence"/>
</dbReference>
<keyword evidence="10" id="KW-1185">Reference proteome</keyword>
<dbReference type="InterPro" id="IPR037249">
    <property type="entry name" value="TAFH/NHR1_dom_sf"/>
</dbReference>
<dbReference type="PANTHER" id="PTHR15138">
    <property type="entry name" value="TRANSCRIPTION INITIATION FACTOR TFIID SUBUNIT 4"/>
    <property type="match status" value="1"/>
</dbReference>
<evidence type="ECO:0000256" key="3">
    <source>
        <dbReference type="ARBA" id="ARBA00023015"/>
    </source>
</evidence>
<dbReference type="GO" id="GO:0006367">
    <property type="term" value="P:transcription initiation at RNA polymerase II promoter"/>
    <property type="evidence" value="ECO:0007669"/>
    <property type="project" value="TreeGrafter"/>
</dbReference>
<comment type="caution">
    <text evidence="9">The sequence shown here is derived from an EMBL/GenBank/DDBJ whole genome shotgun (WGS) entry which is preliminary data.</text>
</comment>
<keyword evidence="4" id="KW-0804">Transcription</keyword>
<organism evidence="9 10">
    <name type="scientific">Heterotrigona itama</name>
    <dbReference type="NCBI Taxonomy" id="395501"/>
    <lineage>
        <taxon>Eukaryota</taxon>
        <taxon>Metazoa</taxon>
        <taxon>Ecdysozoa</taxon>
        <taxon>Arthropoda</taxon>
        <taxon>Hexapoda</taxon>
        <taxon>Insecta</taxon>
        <taxon>Pterygota</taxon>
        <taxon>Neoptera</taxon>
        <taxon>Endopterygota</taxon>
        <taxon>Hymenoptera</taxon>
        <taxon>Apocrita</taxon>
        <taxon>Aculeata</taxon>
        <taxon>Apoidea</taxon>
        <taxon>Anthophila</taxon>
        <taxon>Apidae</taxon>
        <taxon>Heterotrigona</taxon>
    </lineage>
</organism>
<dbReference type="Gene3D" id="1.20.120.1110">
    <property type="entry name" value="TAFH/NHR1 domain"/>
    <property type="match status" value="1"/>
</dbReference>
<dbReference type="SMART" id="SM00549">
    <property type="entry name" value="TAFH"/>
    <property type="match status" value="1"/>
</dbReference>
<reference evidence="9" key="1">
    <citation type="submission" date="2020-07" db="EMBL/GenBank/DDBJ databases">
        <authorList>
            <person name="Nazaruddin N."/>
        </authorList>
    </citation>
    <scope>NUCLEOTIDE SEQUENCE</scope>
</reference>
<dbReference type="GO" id="GO:0005669">
    <property type="term" value="C:transcription factor TFIID complex"/>
    <property type="evidence" value="ECO:0007669"/>
    <property type="project" value="InterPro"/>
</dbReference>
<evidence type="ECO:0000259" key="8">
    <source>
        <dbReference type="PROSITE" id="PS51119"/>
    </source>
</evidence>
<keyword evidence="6" id="KW-0175">Coiled coil</keyword>
<name>A0A6V7GTG2_9HYME</name>
<dbReference type="CDD" id="cd08045">
    <property type="entry name" value="HFD_TAF4"/>
    <property type="match status" value="1"/>
</dbReference>
<keyword evidence="3" id="KW-0805">Transcription regulation</keyword>
<evidence type="ECO:0000256" key="7">
    <source>
        <dbReference type="SAM" id="MobiDB-lite"/>
    </source>
</evidence>
<dbReference type="InterPro" id="IPR009072">
    <property type="entry name" value="Histone-fold"/>
</dbReference>
<evidence type="ECO:0000313" key="10">
    <source>
        <dbReference type="Proteomes" id="UP000752696"/>
    </source>
</evidence>
<sequence>MASAKFLEEALSTDVDESAVNAIVGSLETQLVTSTPAVSGHQVSSASVSQQNHQVNSGISNGGTITAVQPQKHGVSNGGSATTVNSLMNQEVTKSITTSTLLPVNVVTSNTVAPQVTTQQQQQHTQSAVPPAAYINQVTTNQVTSNQTTNIPSLTKTHEPVKIIYPTVGQVIATTGVVNANNKLSFPAQTVGQLANGTLGITSQAVLQTTSNVVSNVGSVSETGSQTVASVNKPTGTALVIKTSVAPSGMVSVPMSVPVSVAGNAVSTALQGKAGVTSTIVPSNVQILNVNAMRPGTPVTGQQAGKQVAPRVVIGQHMLGTRPGAPGITLQTLHGLQPGTQGHILLKTESGQYQLLRVGPPPTAGTPTGTTVTPNSITGNAVVAAPSPGTTYRLASVPATVAATITTATTTPATVTAPVSSTPTPPVTTVQTVQTSTPRQTTDNTKEKCRKFLANLLELSSREPKAVERNVRTLIQELIDTKVEPEEFCDRLERLLNASPQPCLIGFLKKSLPLLRQSLVTKELVIEGIKAPPVNVVFPVSSATPVVTQNQLRPTVAVTAATVPVTPVTATTQVRVMTPLPAATTTIPRPAQPVQQRLIRPVTTVVRSPTPYTVKSTVAVTGIRPPVPTVQKPPIATTVVKTVPTTTQGKTVNTITTVNKTIVPSSVPKPITKEKEKKTFSSAGYTGDDDINDVAAMGGVNLAEESQRILGSTEFVGTQIRSCKDEVFLHMTPLQQRIKQIASNYGLEEPNQEVATLISHAAQERLKNLVEKLAVIAEHRADLIKVDPRYEVTQDVRAQLKFLEDLDKVERRRHEEQERELLLRAAKSRAKTEDPEQAKLKAKAKEMQRAEMEELRQREANLTALRAIGPRKRPKLDTGVSTSSPGSNSGLNASVTGINRQMPMKPRLKKVNFRDLLFLLEQEKETCRSTMLYKSYLK</sequence>
<comment type="subcellular location">
    <subcellularLocation>
        <location evidence="1">Nucleus</location>
    </subcellularLocation>
</comment>
<accession>A0A6V7GTG2</accession>
<dbReference type="FunFam" id="1.20.120.1110:FF:000004">
    <property type="entry name" value="TBP-associated factor 4, isoform F"/>
    <property type="match status" value="1"/>
</dbReference>
<dbReference type="PANTHER" id="PTHR15138:SF14">
    <property type="entry name" value="TRANSCRIPTION INITIATION FACTOR TFIID SUBUNIT 4"/>
    <property type="match status" value="1"/>
</dbReference>
<dbReference type="OrthoDB" id="21060at2759"/>
<dbReference type="FunFam" id="1.10.20.10:FF:000015">
    <property type="entry name" value="Transcription initiation factor TFIID subunit 4B"/>
    <property type="match status" value="1"/>
</dbReference>
<evidence type="ECO:0000313" key="9">
    <source>
        <dbReference type="EMBL" id="CAD1468406.1"/>
    </source>
</evidence>
<feature type="compositionally biased region" description="Polar residues" evidence="7">
    <location>
        <begin position="879"/>
        <end position="898"/>
    </location>
</feature>
<dbReference type="SUPFAM" id="SSF47113">
    <property type="entry name" value="Histone-fold"/>
    <property type="match status" value="1"/>
</dbReference>
<dbReference type="SUPFAM" id="SSF158553">
    <property type="entry name" value="TAFH domain-like"/>
    <property type="match status" value="1"/>
</dbReference>
<feature type="domain" description="TAFH" evidence="8">
    <location>
        <begin position="442"/>
        <end position="538"/>
    </location>
</feature>
<comment type="similarity">
    <text evidence="2">Belongs to the TAF4 family.</text>
</comment>
<feature type="coiled-coil region" evidence="6">
    <location>
        <begin position="838"/>
        <end position="865"/>
    </location>
</feature>
<dbReference type="AlphaFoldDB" id="A0A6V7GTG2"/>
<feature type="region of interest" description="Disordered" evidence="7">
    <location>
        <begin position="870"/>
        <end position="898"/>
    </location>
</feature>
<evidence type="ECO:0000256" key="2">
    <source>
        <dbReference type="ARBA" id="ARBA00006178"/>
    </source>
</evidence>
<dbReference type="InterPro" id="IPR007900">
    <property type="entry name" value="TAF4_C"/>
</dbReference>
<protein>
    <recommendedName>
        <fullName evidence="8">TAFH domain-containing protein</fullName>
    </recommendedName>
</protein>
<gene>
    <name evidence="9" type="ORF">MHI_LOCUS41600</name>
</gene>
<dbReference type="EMBL" id="CAJDYZ010000496">
    <property type="protein sequence ID" value="CAD1468406.1"/>
    <property type="molecule type" value="Genomic_DNA"/>
</dbReference>
<dbReference type="PROSITE" id="PS51119">
    <property type="entry name" value="TAFH"/>
    <property type="match status" value="1"/>
</dbReference>
<dbReference type="Pfam" id="PF05236">
    <property type="entry name" value="TAF4"/>
    <property type="match status" value="1"/>
</dbReference>
<dbReference type="Gene3D" id="1.10.20.10">
    <property type="entry name" value="Histone, subunit A"/>
    <property type="match status" value="1"/>
</dbReference>